<feature type="domain" description="Endonuclease/exonuclease/phosphatase" evidence="1">
    <location>
        <begin position="7"/>
        <end position="171"/>
    </location>
</feature>
<dbReference type="EC" id="3.1.11.2" evidence="2"/>
<reference evidence="2 3" key="1">
    <citation type="submission" date="2020-08" db="EMBL/GenBank/DDBJ databases">
        <title>Genomic Encyclopedia of Type Strains, Phase III (KMG-III): the genomes of soil and plant-associated and newly described type strains.</title>
        <authorList>
            <person name="Whitman W."/>
        </authorList>
    </citation>
    <scope>NUCLEOTIDE SEQUENCE [LARGE SCALE GENOMIC DNA]</scope>
    <source>
        <strain evidence="2 3">CECT 8960</strain>
    </source>
</reference>
<dbReference type="AlphaFoldDB" id="A0A7W7VEZ5"/>
<dbReference type="Proteomes" id="UP000520767">
    <property type="component" value="Unassembled WGS sequence"/>
</dbReference>
<dbReference type="GO" id="GO:0006281">
    <property type="term" value="P:DNA repair"/>
    <property type="evidence" value="ECO:0007669"/>
    <property type="project" value="InterPro"/>
</dbReference>
<name>A0A7W7VEZ5_9PSEU</name>
<sequence length="273" mass="30428">MSGLSMLTLNIGSPSEERAHRQLAWLATRDEDVLVLTETRTSDGCKHLADAFRTAGYAVLYPKPAPAEYGVMIVSKLPVQADPIGKMLSYLPNRVTGAMISTQMGLIRILGTYVPTRDATAEKTERKRRWLSEFSSALGAAGLADAGAQTVVLGDLNVIEPDHDPAYTTFRWFEYDFYRGLTDKHGLVDAYRHLNPERVEHSWIGRTGDGYRYDHAHCGKELAEELVECEYVHEPRTIRLTDHSGLSLRFSCDAGTRLDTYDAFEAASPPTLF</sequence>
<dbReference type="InterPro" id="IPR036691">
    <property type="entry name" value="Endo/exonu/phosph_ase_sf"/>
</dbReference>
<dbReference type="EMBL" id="JACHJQ010000004">
    <property type="protein sequence ID" value="MBB4907649.1"/>
    <property type="molecule type" value="Genomic_DNA"/>
</dbReference>
<gene>
    <name evidence="2" type="ORF">FHR82_003891</name>
</gene>
<dbReference type="PANTHER" id="PTHR43250">
    <property type="entry name" value="EXODEOXYRIBONUCLEASE III"/>
    <property type="match status" value="1"/>
</dbReference>
<evidence type="ECO:0000313" key="3">
    <source>
        <dbReference type="Proteomes" id="UP000520767"/>
    </source>
</evidence>
<dbReference type="InterPro" id="IPR005135">
    <property type="entry name" value="Endo/exonuclease/phosphatase"/>
</dbReference>
<dbReference type="GO" id="GO:0008311">
    <property type="term" value="F:double-stranded DNA 3'-5' DNA exonuclease activity"/>
    <property type="evidence" value="ECO:0007669"/>
    <property type="project" value="UniProtKB-EC"/>
</dbReference>
<proteinExistence type="predicted"/>
<keyword evidence="2" id="KW-0378">Hydrolase</keyword>
<dbReference type="RefSeq" id="WP_184811813.1">
    <property type="nucleotide sequence ID" value="NZ_JACHJQ010000004.1"/>
</dbReference>
<dbReference type="SUPFAM" id="SSF56219">
    <property type="entry name" value="DNase I-like"/>
    <property type="match status" value="1"/>
</dbReference>
<accession>A0A7W7VEZ5</accession>
<comment type="caution">
    <text evidence="2">The sequence shown here is derived from an EMBL/GenBank/DDBJ whole genome shotgun (WGS) entry which is preliminary data.</text>
</comment>
<protein>
    <submittedName>
        <fullName evidence="2">Exodeoxyribonuclease-3</fullName>
        <ecNumber evidence="2">3.1.11.2</ecNumber>
    </submittedName>
</protein>
<dbReference type="PANTHER" id="PTHR43250:SF2">
    <property type="entry name" value="EXODEOXYRIBONUCLEASE III"/>
    <property type="match status" value="1"/>
</dbReference>
<dbReference type="InterPro" id="IPR037493">
    <property type="entry name" value="ExoIII-like"/>
</dbReference>
<evidence type="ECO:0000313" key="2">
    <source>
        <dbReference type="EMBL" id="MBB4907649.1"/>
    </source>
</evidence>
<dbReference type="Pfam" id="PF03372">
    <property type="entry name" value="Exo_endo_phos"/>
    <property type="match status" value="1"/>
</dbReference>
<evidence type="ECO:0000259" key="1">
    <source>
        <dbReference type="Pfam" id="PF03372"/>
    </source>
</evidence>
<dbReference type="Gene3D" id="3.60.10.10">
    <property type="entry name" value="Endonuclease/exonuclease/phosphatase"/>
    <property type="match status" value="1"/>
</dbReference>
<organism evidence="2 3">
    <name type="scientific">Actinophytocola algeriensis</name>
    <dbReference type="NCBI Taxonomy" id="1768010"/>
    <lineage>
        <taxon>Bacteria</taxon>
        <taxon>Bacillati</taxon>
        <taxon>Actinomycetota</taxon>
        <taxon>Actinomycetes</taxon>
        <taxon>Pseudonocardiales</taxon>
        <taxon>Pseudonocardiaceae</taxon>
    </lineage>
</organism>
<keyword evidence="3" id="KW-1185">Reference proteome</keyword>